<feature type="transmembrane region" description="Helical" evidence="2">
    <location>
        <begin position="36"/>
        <end position="54"/>
    </location>
</feature>
<evidence type="ECO:0000256" key="2">
    <source>
        <dbReference type="SAM" id="Phobius"/>
    </source>
</evidence>
<organism evidence="3">
    <name type="scientific">uncultured Desulfovibrio sp</name>
    <dbReference type="NCBI Taxonomy" id="167968"/>
    <lineage>
        <taxon>Bacteria</taxon>
        <taxon>Pseudomonadati</taxon>
        <taxon>Thermodesulfobacteriota</taxon>
        <taxon>Desulfovibrionia</taxon>
        <taxon>Desulfovibrionales</taxon>
        <taxon>Desulfovibrionaceae</taxon>
        <taxon>Desulfovibrio</taxon>
        <taxon>environmental samples</taxon>
    </lineage>
</organism>
<proteinExistence type="predicted"/>
<gene>
    <name evidence="3" type="ORF">KM92DES2_12624</name>
</gene>
<keyword evidence="2" id="KW-0472">Membrane</keyword>
<dbReference type="EMBL" id="FLUP01000001">
    <property type="protein sequence ID" value="SBW09118.1"/>
    <property type="molecule type" value="Genomic_DNA"/>
</dbReference>
<dbReference type="GeneID" id="72383275"/>
<accession>A0A212KBZ2</accession>
<reference evidence="3" key="1">
    <citation type="submission" date="2016-04" db="EMBL/GenBank/DDBJ databases">
        <authorList>
            <person name="Evans L.H."/>
            <person name="Alamgir A."/>
            <person name="Owens N."/>
            <person name="Weber N.D."/>
            <person name="Virtaneva K."/>
            <person name="Barbian K."/>
            <person name="Babar A."/>
            <person name="Rosenke K."/>
        </authorList>
    </citation>
    <scope>NUCLEOTIDE SEQUENCE</scope>
    <source>
        <strain evidence="3">92-2</strain>
    </source>
</reference>
<dbReference type="AlphaFoldDB" id="A0A212KBZ2"/>
<dbReference type="RefSeq" id="WP_022657287.1">
    <property type="nucleotide sequence ID" value="NZ_CABSIF010000009.1"/>
</dbReference>
<name>A0A212KBZ2_9BACT</name>
<keyword evidence="2" id="KW-0812">Transmembrane</keyword>
<feature type="compositionally biased region" description="Polar residues" evidence="1">
    <location>
        <begin position="1"/>
        <end position="15"/>
    </location>
</feature>
<keyword evidence="2" id="KW-1133">Transmembrane helix</keyword>
<feature type="region of interest" description="Disordered" evidence="1">
    <location>
        <begin position="1"/>
        <end position="24"/>
    </location>
</feature>
<evidence type="ECO:0000256" key="1">
    <source>
        <dbReference type="SAM" id="MobiDB-lite"/>
    </source>
</evidence>
<evidence type="ECO:0000313" key="3">
    <source>
        <dbReference type="EMBL" id="SBW09118.1"/>
    </source>
</evidence>
<protein>
    <submittedName>
        <fullName evidence="3">Uncharacterized protein</fullName>
    </submittedName>
</protein>
<sequence length="55" mass="6302">MSFFSWMQSLFTPPSTGDPDLDDPHPGFEWNQNARIMLAIIVVIISAFVVYWILS</sequence>